<protein>
    <submittedName>
        <fullName evidence="1">Uncharacterized protein</fullName>
    </submittedName>
</protein>
<reference evidence="1 2" key="1">
    <citation type="journal article" date="2020" name="BMC Genomics">
        <title>Intraspecific diversification of the crop wild relative Brassica cretica Lam. using demographic model selection.</title>
        <authorList>
            <person name="Kioukis A."/>
            <person name="Michalopoulou V.A."/>
            <person name="Briers L."/>
            <person name="Pirintsos S."/>
            <person name="Studholme D.J."/>
            <person name="Pavlidis P."/>
            <person name="Sarris P.F."/>
        </authorList>
    </citation>
    <scope>NUCLEOTIDE SEQUENCE [LARGE SCALE GENOMIC DNA]</scope>
    <source>
        <strain evidence="2">cv. PFS-1207/04</strain>
    </source>
</reference>
<proteinExistence type="predicted"/>
<gene>
    <name evidence="1" type="ORF">DY000_02046001</name>
</gene>
<organism evidence="1 2">
    <name type="scientific">Brassica cretica</name>
    <name type="common">Mustard</name>
    <dbReference type="NCBI Taxonomy" id="69181"/>
    <lineage>
        <taxon>Eukaryota</taxon>
        <taxon>Viridiplantae</taxon>
        <taxon>Streptophyta</taxon>
        <taxon>Embryophyta</taxon>
        <taxon>Tracheophyta</taxon>
        <taxon>Spermatophyta</taxon>
        <taxon>Magnoliopsida</taxon>
        <taxon>eudicotyledons</taxon>
        <taxon>Gunneridae</taxon>
        <taxon>Pentapetalae</taxon>
        <taxon>rosids</taxon>
        <taxon>malvids</taxon>
        <taxon>Brassicales</taxon>
        <taxon>Brassicaceae</taxon>
        <taxon>Brassiceae</taxon>
        <taxon>Brassica</taxon>
    </lineage>
</organism>
<dbReference type="EMBL" id="QGKV02000297">
    <property type="protein sequence ID" value="KAF3606542.1"/>
    <property type="molecule type" value="Genomic_DNA"/>
</dbReference>
<evidence type="ECO:0000313" key="1">
    <source>
        <dbReference type="EMBL" id="KAF3606542.1"/>
    </source>
</evidence>
<accession>A0ABQ7ET63</accession>
<name>A0ABQ7ET63_BRACR</name>
<keyword evidence="2" id="KW-1185">Reference proteome</keyword>
<sequence>MIESTGANGSRELGCDTGWTGGQYSRQEYWGPMGGVREQGDSVKFSDQDDWIRTDGRTWSQPGMIVWMVKRTTKHQGSKVNIYYTVCLSDLLGCWIDLVNTGN</sequence>
<dbReference type="Proteomes" id="UP000266723">
    <property type="component" value="Unassembled WGS sequence"/>
</dbReference>
<evidence type="ECO:0000313" key="2">
    <source>
        <dbReference type="Proteomes" id="UP000266723"/>
    </source>
</evidence>
<comment type="caution">
    <text evidence="1">The sequence shown here is derived from an EMBL/GenBank/DDBJ whole genome shotgun (WGS) entry which is preliminary data.</text>
</comment>